<evidence type="ECO:0000256" key="2">
    <source>
        <dbReference type="ARBA" id="ARBA00022801"/>
    </source>
</evidence>
<dbReference type="EMBL" id="DPVV01000347">
    <property type="protein sequence ID" value="HCL02824.1"/>
    <property type="molecule type" value="Genomic_DNA"/>
</dbReference>
<evidence type="ECO:0000256" key="1">
    <source>
        <dbReference type="ARBA" id="ARBA00001946"/>
    </source>
</evidence>
<evidence type="ECO:0000259" key="3">
    <source>
        <dbReference type="PROSITE" id="PS51462"/>
    </source>
</evidence>
<proteinExistence type="predicted"/>
<reference evidence="4 5" key="1">
    <citation type="journal article" date="2018" name="Nat. Biotechnol.">
        <title>A standardized bacterial taxonomy based on genome phylogeny substantially revises the tree of life.</title>
        <authorList>
            <person name="Parks D.H."/>
            <person name="Chuvochina M."/>
            <person name="Waite D.W."/>
            <person name="Rinke C."/>
            <person name="Skarshewski A."/>
            <person name="Chaumeil P.A."/>
            <person name="Hugenholtz P."/>
        </authorList>
    </citation>
    <scope>NUCLEOTIDE SEQUENCE [LARGE SCALE GENOMIC DNA]</scope>
    <source>
        <strain evidence="4">UBA11728</strain>
    </source>
</reference>
<evidence type="ECO:0000313" key="4">
    <source>
        <dbReference type="EMBL" id="HCL02824.1"/>
    </source>
</evidence>
<comment type="cofactor">
    <cofactor evidence="1">
        <name>Mg(2+)</name>
        <dbReference type="ChEBI" id="CHEBI:18420"/>
    </cofactor>
</comment>
<feature type="domain" description="Nudix hydrolase" evidence="3">
    <location>
        <begin position="3"/>
        <end position="130"/>
    </location>
</feature>
<dbReference type="Gene3D" id="3.90.79.10">
    <property type="entry name" value="Nucleoside Triphosphate Pyrophosphohydrolase"/>
    <property type="match status" value="1"/>
</dbReference>
<dbReference type="AlphaFoldDB" id="A0A3D2X7F3"/>
<accession>A0A3D2X7F3</accession>
<evidence type="ECO:0000313" key="5">
    <source>
        <dbReference type="Proteomes" id="UP000262969"/>
    </source>
</evidence>
<comment type="caution">
    <text evidence="4">The sequence shown here is derived from an EMBL/GenBank/DDBJ whole genome shotgun (WGS) entry which is preliminary data.</text>
</comment>
<dbReference type="InterPro" id="IPR015797">
    <property type="entry name" value="NUDIX_hydrolase-like_dom_sf"/>
</dbReference>
<dbReference type="GO" id="GO:0016787">
    <property type="term" value="F:hydrolase activity"/>
    <property type="evidence" value="ECO:0007669"/>
    <property type="project" value="UniProtKB-KW"/>
</dbReference>
<organism evidence="4 5">
    <name type="scientific">Lachnoclostridium phytofermentans</name>
    <dbReference type="NCBI Taxonomy" id="66219"/>
    <lineage>
        <taxon>Bacteria</taxon>
        <taxon>Bacillati</taxon>
        <taxon>Bacillota</taxon>
        <taxon>Clostridia</taxon>
        <taxon>Lachnospirales</taxon>
        <taxon>Lachnospiraceae</taxon>
    </lineage>
</organism>
<dbReference type="PANTHER" id="PTHR43046:SF14">
    <property type="entry name" value="MUTT_NUDIX FAMILY PROTEIN"/>
    <property type="match status" value="1"/>
</dbReference>
<keyword evidence="2" id="KW-0378">Hydrolase</keyword>
<sequence>MEKYKIVVKGLVKNEGKYAIVQRWYDDRIQDPYRWGFVDGQIEFGESPDKAVVRLIREQLGIDSVMDRVLYTWTYMVGDTFYIGICYECFALQTETILSEDLQKMMWVVPKQFAKHIDNEDIIHDLRMVMEF</sequence>
<dbReference type="InterPro" id="IPR000086">
    <property type="entry name" value="NUDIX_hydrolase_dom"/>
</dbReference>
<dbReference type="PANTHER" id="PTHR43046">
    <property type="entry name" value="GDP-MANNOSE MANNOSYL HYDROLASE"/>
    <property type="match status" value="1"/>
</dbReference>
<dbReference type="Proteomes" id="UP000262969">
    <property type="component" value="Unassembled WGS sequence"/>
</dbReference>
<dbReference type="Pfam" id="PF00293">
    <property type="entry name" value="NUDIX"/>
    <property type="match status" value="1"/>
</dbReference>
<dbReference type="PROSITE" id="PS51462">
    <property type="entry name" value="NUDIX"/>
    <property type="match status" value="1"/>
</dbReference>
<name>A0A3D2X7F3_9FIRM</name>
<gene>
    <name evidence="4" type="ORF">DHW61_10510</name>
</gene>
<protein>
    <recommendedName>
        <fullName evidence="3">Nudix hydrolase domain-containing protein</fullName>
    </recommendedName>
</protein>
<dbReference type="SUPFAM" id="SSF55811">
    <property type="entry name" value="Nudix"/>
    <property type="match status" value="1"/>
</dbReference>